<dbReference type="PANTHER" id="PTHR11851:SF209">
    <property type="entry name" value="CYTOCHROME B-C1 COMPLEX SUBUNIT 2, MITOCHONDRIAL"/>
    <property type="match status" value="1"/>
</dbReference>
<reference evidence="3 4" key="1">
    <citation type="submission" date="2024-02" db="EMBL/GenBank/DDBJ databases">
        <title>De novo assembly and annotation of 12 fungi associated with fruit tree decline syndrome in Ontario, Canada.</title>
        <authorList>
            <person name="Sulman M."/>
            <person name="Ellouze W."/>
            <person name="Ilyukhin E."/>
        </authorList>
    </citation>
    <scope>NUCLEOTIDE SEQUENCE [LARGE SCALE GENOMIC DNA]</scope>
    <source>
        <strain evidence="3 4">M169</strain>
    </source>
</reference>
<name>A0ABR1PHQ7_DIAER</name>
<dbReference type="InterPro" id="IPR007863">
    <property type="entry name" value="Peptidase_M16_C"/>
</dbReference>
<evidence type="ECO:0000313" key="4">
    <source>
        <dbReference type="Proteomes" id="UP001430848"/>
    </source>
</evidence>
<evidence type="ECO:0000256" key="1">
    <source>
        <dbReference type="ARBA" id="ARBA00041372"/>
    </source>
</evidence>
<proteinExistence type="predicted"/>
<comment type="caution">
    <text evidence="3">The sequence shown here is derived from an EMBL/GenBank/DDBJ whole genome shotgun (WGS) entry which is preliminary data.</text>
</comment>
<keyword evidence="4" id="KW-1185">Reference proteome</keyword>
<organism evidence="3 4">
    <name type="scientific">Diaporthe eres</name>
    <name type="common">Phomopsis oblonga</name>
    <dbReference type="NCBI Taxonomy" id="83184"/>
    <lineage>
        <taxon>Eukaryota</taxon>
        <taxon>Fungi</taxon>
        <taxon>Dikarya</taxon>
        <taxon>Ascomycota</taxon>
        <taxon>Pezizomycotina</taxon>
        <taxon>Sordariomycetes</taxon>
        <taxon>Sordariomycetidae</taxon>
        <taxon>Diaporthales</taxon>
        <taxon>Diaporthaceae</taxon>
        <taxon>Diaporthe</taxon>
        <taxon>Diaporthe eres species complex</taxon>
    </lineage>
</organism>
<dbReference type="Proteomes" id="UP001430848">
    <property type="component" value="Unassembled WGS sequence"/>
</dbReference>
<protein>
    <recommendedName>
        <fullName evidence="1">Core protein II</fullName>
    </recommendedName>
</protein>
<accession>A0ABR1PHQ7</accession>
<dbReference type="InterPro" id="IPR011249">
    <property type="entry name" value="Metalloenz_LuxS/M16"/>
</dbReference>
<evidence type="ECO:0000259" key="2">
    <source>
        <dbReference type="Pfam" id="PF05193"/>
    </source>
</evidence>
<sequence length="471" mass="49856">MIGRSALTRGARLALRRQDCASLAQRRGYAAAAASTETASYESADINGIKVASRDPRGPTARIAVVAKAGTRYQPLPGLSVGLEEFAFKASQHTTQSPRRMPREALVVEAAFLRDDLPYFTELLGEVITKTRYTSEWASYIRCFQREGTYLTRLRPAHEFQEEIERIVHLKQGKLTNDALGQALDNAHSVAFHKGLGSSIYPSTSTTLGPYLNENSIAAFAETVYTKPNIAIVADGASQASLSKWIEPFFRDVPASPSASSPLKLFSEATKYHGGEQRTSLAGSNALVLAFPGHNLHSDKADVAVLTALLGGQSSIKWSPGFSLLSKASAAAPGSTIVAKNLAYTDAGLLTIQITGSSGAVRKGAEEAVKALKSISESGVTKEVLSKAIAKAKFDLLSQNELTGTGIVSAGNSLIHGGKIFQVAEALKGYEAVTAEKVKAAAKALLDGKATVAAAGDLYVLPYAEEIGLKV</sequence>
<evidence type="ECO:0000313" key="3">
    <source>
        <dbReference type="EMBL" id="KAK7736458.1"/>
    </source>
</evidence>
<dbReference type="SUPFAM" id="SSF63411">
    <property type="entry name" value="LuxS/MPP-like metallohydrolase"/>
    <property type="match status" value="2"/>
</dbReference>
<dbReference type="Pfam" id="PF05193">
    <property type="entry name" value="Peptidase_M16_C"/>
    <property type="match status" value="1"/>
</dbReference>
<dbReference type="PANTHER" id="PTHR11851">
    <property type="entry name" value="METALLOPROTEASE"/>
    <property type="match status" value="1"/>
</dbReference>
<gene>
    <name evidence="3" type="primary">QCR2</name>
    <name evidence="3" type="ORF">SLS63_003436</name>
</gene>
<feature type="domain" description="Peptidase M16 C-terminal" evidence="2">
    <location>
        <begin position="212"/>
        <end position="390"/>
    </location>
</feature>
<dbReference type="EMBL" id="JAKNSF020000010">
    <property type="protein sequence ID" value="KAK7736458.1"/>
    <property type="molecule type" value="Genomic_DNA"/>
</dbReference>
<dbReference type="Gene3D" id="3.30.830.10">
    <property type="entry name" value="Metalloenzyme, LuxS/M16 peptidase-like"/>
    <property type="match status" value="2"/>
</dbReference>
<dbReference type="InterPro" id="IPR050361">
    <property type="entry name" value="MPP/UQCRC_Complex"/>
</dbReference>